<organism evidence="2 3">
    <name type="scientific">Actinocatenispora rupis</name>
    <dbReference type="NCBI Taxonomy" id="519421"/>
    <lineage>
        <taxon>Bacteria</taxon>
        <taxon>Bacillati</taxon>
        <taxon>Actinomycetota</taxon>
        <taxon>Actinomycetes</taxon>
        <taxon>Micromonosporales</taxon>
        <taxon>Micromonosporaceae</taxon>
        <taxon>Actinocatenispora</taxon>
    </lineage>
</organism>
<dbReference type="PANTHER" id="PTHR43649">
    <property type="entry name" value="ARABINOSE-BINDING PROTEIN-RELATED"/>
    <property type="match status" value="1"/>
</dbReference>
<dbReference type="InterPro" id="IPR006059">
    <property type="entry name" value="SBP"/>
</dbReference>
<dbReference type="SUPFAM" id="SSF53850">
    <property type="entry name" value="Periplasmic binding protein-like II"/>
    <property type="match status" value="1"/>
</dbReference>
<accession>A0A8J3J3C3</accession>
<dbReference type="Proteomes" id="UP000612808">
    <property type="component" value="Unassembled WGS sequence"/>
</dbReference>
<dbReference type="Pfam" id="PF13416">
    <property type="entry name" value="SBP_bac_8"/>
    <property type="match status" value="1"/>
</dbReference>
<evidence type="ECO:0000313" key="2">
    <source>
        <dbReference type="EMBL" id="GID13875.1"/>
    </source>
</evidence>
<dbReference type="PROSITE" id="PS51318">
    <property type="entry name" value="TAT"/>
    <property type="match status" value="1"/>
</dbReference>
<dbReference type="PANTHER" id="PTHR43649:SF30">
    <property type="entry name" value="ABC TRANSPORTER SUBSTRATE-BINDING PROTEIN"/>
    <property type="match status" value="1"/>
</dbReference>
<dbReference type="CDD" id="cd14748">
    <property type="entry name" value="PBP2_UgpB"/>
    <property type="match status" value="1"/>
</dbReference>
<dbReference type="InterPro" id="IPR050490">
    <property type="entry name" value="Bact_solute-bd_prot1"/>
</dbReference>
<dbReference type="RefSeq" id="WP_203661310.1">
    <property type="nucleotide sequence ID" value="NZ_BAAAZM010000014.1"/>
</dbReference>
<keyword evidence="1" id="KW-0732">Signal</keyword>
<feature type="signal peptide" evidence="1">
    <location>
        <begin position="1"/>
        <end position="22"/>
    </location>
</feature>
<dbReference type="InterPro" id="IPR006311">
    <property type="entry name" value="TAT_signal"/>
</dbReference>
<protein>
    <submittedName>
        <fullName evidence="2">ABC transporter substrate-binding protein</fullName>
    </submittedName>
</protein>
<gene>
    <name evidence="2" type="ORF">Aru02nite_47640</name>
</gene>
<proteinExistence type="predicted"/>
<reference evidence="2" key="1">
    <citation type="submission" date="2021-01" db="EMBL/GenBank/DDBJ databases">
        <title>Whole genome shotgun sequence of Actinocatenispora rupis NBRC 107355.</title>
        <authorList>
            <person name="Komaki H."/>
            <person name="Tamura T."/>
        </authorList>
    </citation>
    <scope>NUCLEOTIDE SEQUENCE</scope>
    <source>
        <strain evidence="2">NBRC 107355</strain>
    </source>
</reference>
<keyword evidence="3" id="KW-1185">Reference proteome</keyword>
<evidence type="ECO:0000313" key="3">
    <source>
        <dbReference type="Proteomes" id="UP000612808"/>
    </source>
</evidence>
<dbReference type="Gene3D" id="3.40.190.10">
    <property type="entry name" value="Periplasmic binding protein-like II"/>
    <property type="match status" value="2"/>
</dbReference>
<sequence length="452" mass="49939">MVARANLSRRSLLAATGGAALALTPLACGGGNGGSGFAQASGDKVPDQYAKRTHVVVWHAYADIPGNALAALAKKFNESQQDVYVEVQFQGSYDETAQKVTAAVQAKKIPDLVTFSEVNWHNFYLNDLLEPLDAYFGSGLKKSDYNQKLLNEGVLKGKLWWLPLARSTPIMYFNKTLFHKAGLPTDRGPKDWDEWYGWTRQLKGIKVKGKQVRMEAYQKIDGDWQFQGSVWQWGGAYSNGLDVTIDQAPAVAAGEWQRKLIFTDKMAYMADSPSVDFQNQLIATLVTSTGGLRGITEAAQKGGWEVGTAFVPGKEKQVVPTGGGGFGILSYAPKDRKEAAWKFVEFVGKPENSAYWTVQTGYLPVIEAAKEQPDLKKLLADNPNFSTAVKQLDIVRKEDEVRLMVPNANILIYTGLQKIWTNNQPAQQVFTDVAGQIRKATDKVRKNIEKHV</sequence>
<feature type="chain" id="PRO_5035175546" evidence="1">
    <location>
        <begin position="23"/>
        <end position="452"/>
    </location>
</feature>
<dbReference type="AlphaFoldDB" id="A0A8J3J3C3"/>
<name>A0A8J3J3C3_9ACTN</name>
<dbReference type="EMBL" id="BOMB01000027">
    <property type="protein sequence ID" value="GID13875.1"/>
    <property type="molecule type" value="Genomic_DNA"/>
</dbReference>
<evidence type="ECO:0000256" key="1">
    <source>
        <dbReference type="SAM" id="SignalP"/>
    </source>
</evidence>
<comment type="caution">
    <text evidence="2">The sequence shown here is derived from an EMBL/GenBank/DDBJ whole genome shotgun (WGS) entry which is preliminary data.</text>
</comment>